<accession>A0A1G9YPA7</accession>
<sequence length="214" mass="23929">MVDLQRLNSIIDNLDASATNFEKIMSIVDEVKKTASLVDDSANQLRSIINEVDALNSNSTAIQESIRSTHQKLEEHFKQTQLYQTQFTSQVNSLLLEIKNQGHDLNKQLENALEAKIDLMKSDIILDNRSKALETQGQISDSHKDLACTLTSVKTEISDANTMINNSQTTIINKIDQVYGEQKNELSHQFAFLKGVTITSVCLLVIAIIVLLVR</sequence>
<dbReference type="Proteomes" id="UP000199182">
    <property type="component" value="Unassembled WGS sequence"/>
</dbReference>
<keyword evidence="3" id="KW-1185">Reference proteome</keyword>
<evidence type="ECO:0000313" key="3">
    <source>
        <dbReference type="Proteomes" id="UP000199182"/>
    </source>
</evidence>
<keyword evidence="1" id="KW-0472">Membrane</keyword>
<gene>
    <name evidence="2" type="ORF">SAMN05192585_11169</name>
</gene>
<dbReference type="EMBL" id="FNID01000011">
    <property type="protein sequence ID" value="SDN11038.1"/>
    <property type="molecule type" value="Genomic_DNA"/>
</dbReference>
<keyword evidence="1" id="KW-0812">Transmembrane</keyword>
<organism evidence="2 3">
    <name type="scientific">Acetanaerobacterium elongatum</name>
    <dbReference type="NCBI Taxonomy" id="258515"/>
    <lineage>
        <taxon>Bacteria</taxon>
        <taxon>Bacillati</taxon>
        <taxon>Bacillota</taxon>
        <taxon>Clostridia</taxon>
        <taxon>Eubacteriales</taxon>
        <taxon>Oscillospiraceae</taxon>
        <taxon>Acetanaerobacterium</taxon>
    </lineage>
</organism>
<name>A0A1G9YPA7_9FIRM</name>
<proteinExistence type="predicted"/>
<evidence type="ECO:0000256" key="1">
    <source>
        <dbReference type="SAM" id="Phobius"/>
    </source>
</evidence>
<evidence type="ECO:0000313" key="2">
    <source>
        <dbReference type="EMBL" id="SDN11038.1"/>
    </source>
</evidence>
<feature type="transmembrane region" description="Helical" evidence="1">
    <location>
        <begin position="191"/>
        <end position="213"/>
    </location>
</feature>
<protein>
    <submittedName>
        <fullName evidence="2">Uncharacterized protein</fullName>
    </submittedName>
</protein>
<keyword evidence="1" id="KW-1133">Transmembrane helix</keyword>
<reference evidence="2 3" key="1">
    <citation type="submission" date="2016-10" db="EMBL/GenBank/DDBJ databases">
        <authorList>
            <person name="de Groot N.N."/>
        </authorList>
    </citation>
    <scope>NUCLEOTIDE SEQUENCE [LARGE SCALE GENOMIC DNA]</scope>
    <source>
        <strain evidence="2 3">CGMCC 1.5012</strain>
    </source>
</reference>
<dbReference type="AlphaFoldDB" id="A0A1G9YPA7"/>
<dbReference type="RefSeq" id="WP_092639315.1">
    <property type="nucleotide sequence ID" value="NZ_FNID01000011.1"/>
</dbReference>